<evidence type="ECO:0008006" key="3">
    <source>
        <dbReference type="Google" id="ProtNLM"/>
    </source>
</evidence>
<keyword evidence="2" id="KW-1185">Reference proteome</keyword>
<evidence type="ECO:0000313" key="1">
    <source>
        <dbReference type="EMBL" id="KAE8415061.1"/>
    </source>
</evidence>
<gene>
    <name evidence="1" type="ORF">BDV36DRAFT_263531</name>
</gene>
<organism evidence="1 2">
    <name type="scientific">Aspergillus pseudocaelatus</name>
    <dbReference type="NCBI Taxonomy" id="1825620"/>
    <lineage>
        <taxon>Eukaryota</taxon>
        <taxon>Fungi</taxon>
        <taxon>Dikarya</taxon>
        <taxon>Ascomycota</taxon>
        <taxon>Pezizomycotina</taxon>
        <taxon>Eurotiomycetes</taxon>
        <taxon>Eurotiomycetidae</taxon>
        <taxon>Eurotiales</taxon>
        <taxon>Aspergillaceae</taxon>
        <taxon>Aspergillus</taxon>
        <taxon>Aspergillus subgen. Circumdati</taxon>
    </lineage>
</organism>
<accession>A0ABQ6WD69</accession>
<proteinExistence type="predicted"/>
<evidence type="ECO:0000313" key="2">
    <source>
        <dbReference type="Proteomes" id="UP000325395"/>
    </source>
</evidence>
<protein>
    <recommendedName>
        <fullName evidence="3">Secreted protein</fullName>
    </recommendedName>
</protein>
<dbReference type="EMBL" id="ML735773">
    <property type="protein sequence ID" value="KAE8415061.1"/>
    <property type="molecule type" value="Genomic_DNA"/>
</dbReference>
<sequence>MLPLTSVVLSFSATAPRQYVILIQSSKSSISAAKTAAISPLDCPTTAVETAPHDFRSCVKDSWIAMHDDWL</sequence>
<name>A0ABQ6WD69_9EURO</name>
<dbReference type="Proteomes" id="UP000325395">
    <property type="component" value="Unassembled WGS sequence"/>
</dbReference>
<feature type="non-terminal residue" evidence="1">
    <location>
        <position position="1"/>
    </location>
</feature>
<reference evidence="1 2" key="1">
    <citation type="submission" date="2019-04" db="EMBL/GenBank/DDBJ databases">
        <authorList>
            <consortium name="DOE Joint Genome Institute"/>
            <person name="Mondo S."/>
            <person name="Kjaerbolling I."/>
            <person name="Vesth T."/>
            <person name="Frisvad J.C."/>
            <person name="Nybo J.L."/>
            <person name="Theobald S."/>
            <person name="Kildgaard S."/>
            <person name="Isbrandt T."/>
            <person name="Kuo A."/>
            <person name="Sato A."/>
            <person name="Lyhne E.K."/>
            <person name="Kogle M.E."/>
            <person name="Wiebenga A."/>
            <person name="Kun R.S."/>
            <person name="Lubbers R.J."/>
            <person name="Makela M.R."/>
            <person name="Barry K."/>
            <person name="Chovatia M."/>
            <person name="Clum A."/>
            <person name="Daum C."/>
            <person name="Haridas S."/>
            <person name="He G."/>
            <person name="LaButti K."/>
            <person name="Lipzen A."/>
            <person name="Riley R."/>
            <person name="Salamov A."/>
            <person name="Simmons B.A."/>
            <person name="Magnuson J.K."/>
            <person name="Henrissat B."/>
            <person name="Mortensen U.H."/>
            <person name="Larsen T.O."/>
            <person name="Devries R.P."/>
            <person name="Grigoriev I.V."/>
            <person name="Machida M."/>
            <person name="Baker S.E."/>
            <person name="Andersen M.R."/>
            <person name="Cantor M.N."/>
            <person name="Hua S.X."/>
        </authorList>
    </citation>
    <scope>NUCLEOTIDE SEQUENCE [LARGE SCALE GENOMIC DNA]</scope>
    <source>
        <strain evidence="1 2">CBS 117616</strain>
    </source>
</reference>